<evidence type="ECO:0000313" key="1">
    <source>
        <dbReference type="EMBL" id="CAH1412920.1"/>
    </source>
</evidence>
<dbReference type="EMBL" id="CAKMRJ010000001">
    <property type="protein sequence ID" value="CAH1412920.1"/>
    <property type="molecule type" value="Genomic_DNA"/>
</dbReference>
<proteinExistence type="predicted"/>
<comment type="caution">
    <text evidence="1">The sequence shown here is derived from an EMBL/GenBank/DDBJ whole genome shotgun (WGS) entry which is preliminary data.</text>
</comment>
<protein>
    <submittedName>
        <fullName evidence="1">Uncharacterized protein</fullName>
    </submittedName>
</protein>
<dbReference type="AlphaFoldDB" id="A0AAU9LTF5"/>
<name>A0AAU9LTF5_9ASTR</name>
<evidence type="ECO:0000313" key="2">
    <source>
        <dbReference type="Proteomes" id="UP001157418"/>
    </source>
</evidence>
<reference evidence="1 2" key="1">
    <citation type="submission" date="2022-01" db="EMBL/GenBank/DDBJ databases">
        <authorList>
            <person name="Xiong W."/>
            <person name="Schranz E."/>
        </authorList>
    </citation>
    <scope>NUCLEOTIDE SEQUENCE [LARGE SCALE GENOMIC DNA]</scope>
</reference>
<accession>A0AAU9LTF5</accession>
<keyword evidence="2" id="KW-1185">Reference proteome</keyword>
<organism evidence="1 2">
    <name type="scientific">Lactuca virosa</name>
    <dbReference type="NCBI Taxonomy" id="75947"/>
    <lineage>
        <taxon>Eukaryota</taxon>
        <taxon>Viridiplantae</taxon>
        <taxon>Streptophyta</taxon>
        <taxon>Embryophyta</taxon>
        <taxon>Tracheophyta</taxon>
        <taxon>Spermatophyta</taxon>
        <taxon>Magnoliopsida</taxon>
        <taxon>eudicotyledons</taxon>
        <taxon>Gunneridae</taxon>
        <taxon>Pentapetalae</taxon>
        <taxon>asterids</taxon>
        <taxon>campanulids</taxon>
        <taxon>Asterales</taxon>
        <taxon>Asteraceae</taxon>
        <taxon>Cichorioideae</taxon>
        <taxon>Cichorieae</taxon>
        <taxon>Lactucinae</taxon>
        <taxon>Lactuca</taxon>
    </lineage>
</organism>
<sequence length="174" mass="20173">METSTLDTSISLPTFSSHIPYSLPVSTISPTYSTIMHEPITTLFYSQSIEVERIVQDDEPNDDDIMISFADLQFDLEEYNIPDNMIMLGKQFKILNNKLNSLLLIQAHTGGRNVIFGVEIEYMLKSQENRLRSLVENIEKQQVERLEDHANHLNTRFKIFVMLLWSVMNFLLSK</sequence>
<dbReference type="Proteomes" id="UP001157418">
    <property type="component" value="Unassembled WGS sequence"/>
</dbReference>
<gene>
    <name evidence="1" type="ORF">LVIROSA_LOCUS906</name>
</gene>